<gene>
    <name evidence="2" type="ORF">DM484_01310</name>
</gene>
<dbReference type="Proteomes" id="UP000249396">
    <property type="component" value="Unassembled WGS sequence"/>
</dbReference>
<reference evidence="2 3" key="1">
    <citation type="journal article" date="2018" name="Aquat. Microb. Ecol.">
        <title>Gammaproteobacterial methanotrophs dominate.</title>
        <authorList>
            <person name="Rissanen A.J."/>
            <person name="Saarenheimo J."/>
            <person name="Tiirola M."/>
            <person name="Peura S."/>
            <person name="Aalto S.L."/>
            <person name="Karvinen A."/>
            <person name="Nykanen H."/>
        </authorList>
    </citation>
    <scope>NUCLEOTIDE SEQUENCE [LARGE SCALE GENOMIC DNA]</scope>
    <source>
        <strain evidence="2">AMbin10</strain>
    </source>
</reference>
<comment type="caution">
    <text evidence="2">The sequence shown here is derived from an EMBL/GenBank/DDBJ whole genome shotgun (WGS) entry which is preliminary data.</text>
</comment>
<name>A0A2W4TEQ9_9GAMM</name>
<accession>A0A2W4TEQ9</accession>
<organism evidence="2 3">
    <name type="scientific">Candidatus Methylumidiphilus alinenensis</name>
    <dbReference type="NCBI Taxonomy" id="2202197"/>
    <lineage>
        <taxon>Bacteria</taxon>
        <taxon>Pseudomonadati</taxon>
        <taxon>Pseudomonadota</taxon>
        <taxon>Gammaproteobacteria</taxon>
        <taxon>Methylococcales</taxon>
        <taxon>Candidatus Methylumidiphilus</taxon>
    </lineage>
</organism>
<evidence type="ECO:0000259" key="1">
    <source>
        <dbReference type="Pfam" id="PF10047"/>
    </source>
</evidence>
<dbReference type="InterPro" id="IPR018739">
    <property type="entry name" value="DUF2281"/>
</dbReference>
<dbReference type="Pfam" id="PF10047">
    <property type="entry name" value="DUF2281"/>
    <property type="match status" value="1"/>
</dbReference>
<proteinExistence type="predicted"/>
<feature type="domain" description="DUF2281" evidence="1">
    <location>
        <begin position="6"/>
        <end position="39"/>
    </location>
</feature>
<dbReference type="EMBL" id="QJPH01000109">
    <property type="protein sequence ID" value="PZN85760.1"/>
    <property type="molecule type" value="Genomic_DNA"/>
</dbReference>
<dbReference type="AlphaFoldDB" id="A0A2W4TEQ9"/>
<sequence>MGIAEQIYEIVKTMPEQQAQQVLDFVEFLKARHEKRQLEALKGTVIHTIELDEQAEQRLNRLAELTKIEARELIRIAIGDFIEMQKDIENPTELCHNNNYTLRRWGTGPLEIG</sequence>
<protein>
    <recommendedName>
        <fullName evidence="1">DUF2281 domain-containing protein</fullName>
    </recommendedName>
</protein>
<evidence type="ECO:0000313" key="3">
    <source>
        <dbReference type="Proteomes" id="UP000249396"/>
    </source>
</evidence>
<evidence type="ECO:0000313" key="2">
    <source>
        <dbReference type="EMBL" id="PZN85760.1"/>
    </source>
</evidence>